<dbReference type="Gene3D" id="3.40.1190.20">
    <property type="match status" value="1"/>
</dbReference>
<keyword evidence="6 11" id="KW-0418">Kinase</keyword>
<evidence type="ECO:0000313" key="13">
    <source>
        <dbReference type="EMBL" id="AKC95268.1"/>
    </source>
</evidence>
<dbReference type="InterPro" id="IPR002173">
    <property type="entry name" value="Carboh/pur_kinase_PfkB_CS"/>
</dbReference>
<comment type="similarity">
    <text evidence="1 11">Belongs to the carbohydrate kinase PfkB family.</text>
</comment>
<comment type="function">
    <text evidence="11">Catalyzes the ATP-dependent phosphorylation of fructose-l-phosphate to fructose-l,6-bisphosphate.</text>
</comment>
<evidence type="ECO:0000256" key="2">
    <source>
        <dbReference type="ARBA" id="ARBA00012131"/>
    </source>
</evidence>
<dbReference type="AlphaFoldDB" id="A0A0E3UUG5"/>
<evidence type="ECO:0000256" key="7">
    <source>
        <dbReference type="ARBA" id="ARBA00022840"/>
    </source>
</evidence>
<evidence type="ECO:0000256" key="4">
    <source>
        <dbReference type="ARBA" id="ARBA00022679"/>
    </source>
</evidence>
<dbReference type="GO" id="GO:0008662">
    <property type="term" value="F:1-phosphofructokinase activity"/>
    <property type="evidence" value="ECO:0007669"/>
    <property type="project" value="UniProtKB-UniRule"/>
</dbReference>
<dbReference type="GO" id="GO:0005829">
    <property type="term" value="C:cytosol"/>
    <property type="evidence" value="ECO:0007669"/>
    <property type="project" value="TreeGrafter"/>
</dbReference>
<dbReference type="RefSeq" id="WP_046328374.1">
    <property type="nucleotide sequence ID" value="NZ_CP011280.1"/>
</dbReference>
<proteinExistence type="inferred from homology"/>
<feature type="domain" description="Carbohydrate kinase PfkB" evidence="12">
    <location>
        <begin position="12"/>
        <end position="282"/>
    </location>
</feature>
<dbReference type="Pfam" id="PF00294">
    <property type="entry name" value="PfkB"/>
    <property type="match status" value="1"/>
</dbReference>
<dbReference type="PATRIC" id="fig|1069640.6.peg.309"/>
<evidence type="ECO:0000256" key="6">
    <source>
        <dbReference type="ARBA" id="ARBA00022777"/>
    </source>
</evidence>
<dbReference type="GO" id="GO:0005524">
    <property type="term" value="F:ATP binding"/>
    <property type="evidence" value="ECO:0007669"/>
    <property type="project" value="UniProtKB-UniRule"/>
</dbReference>
<reference evidence="13 14" key="1">
    <citation type="journal article" date="2012" name="BMC Genomics">
        <title>Genomic sequence analysis and characterization of Sneathia amnii sp. nov.</title>
        <authorList>
            <consortium name="Vaginal Microbiome Consortium (additional members)"/>
            <person name="Harwich M.D.Jr."/>
            <person name="Serrano M.G."/>
            <person name="Fettweis J.M."/>
            <person name="Alves J.M."/>
            <person name="Reimers M.A."/>
            <person name="Buck G.A."/>
            <person name="Jefferson K.K."/>
        </authorList>
    </citation>
    <scope>NUCLEOTIDE SEQUENCE [LARGE SCALE GENOMIC DNA]</scope>
    <source>
        <strain evidence="13 14">SN35</strain>
    </source>
</reference>
<keyword evidence="4 10" id="KW-0808">Transferase</keyword>
<gene>
    <name evidence="13" type="ORF">VC03_01635</name>
</gene>
<dbReference type="PANTHER" id="PTHR46566:SF1">
    <property type="entry name" value="1-PHOSPHOFRUCTOKINASE"/>
    <property type="match status" value="1"/>
</dbReference>
<dbReference type="InterPro" id="IPR017583">
    <property type="entry name" value="Tagatose/fructose_Pkinase"/>
</dbReference>
<name>A0A0E3UUG5_9FUSO</name>
<evidence type="ECO:0000259" key="12">
    <source>
        <dbReference type="Pfam" id="PF00294"/>
    </source>
</evidence>
<evidence type="ECO:0000313" key="14">
    <source>
        <dbReference type="Proteomes" id="UP000033103"/>
    </source>
</evidence>
<dbReference type="InterPro" id="IPR011611">
    <property type="entry name" value="PfkB_dom"/>
</dbReference>
<dbReference type="STRING" id="187101.VC03_01635"/>
<comment type="catalytic activity">
    <reaction evidence="9 11">
        <text>beta-D-fructose 1-phosphate + ATP = beta-D-fructose 1,6-bisphosphate + ADP + H(+)</text>
        <dbReference type="Rhea" id="RHEA:14213"/>
        <dbReference type="ChEBI" id="CHEBI:15378"/>
        <dbReference type="ChEBI" id="CHEBI:30616"/>
        <dbReference type="ChEBI" id="CHEBI:32966"/>
        <dbReference type="ChEBI" id="CHEBI:138881"/>
        <dbReference type="ChEBI" id="CHEBI:456216"/>
        <dbReference type="EC" id="2.7.1.56"/>
    </reaction>
</comment>
<evidence type="ECO:0000256" key="3">
    <source>
        <dbReference type="ARBA" id="ARBA00013596"/>
    </source>
</evidence>
<keyword evidence="5 11" id="KW-0547">Nucleotide-binding</keyword>
<evidence type="ECO:0000256" key="11">
    <source>
        <dbReference type="RuleBase" id="RU369061"/>
    </source>
</evidence>
<dbReference type="GO" id="GO:0016052">
    <property type="term" value="P:carbohydrate catabolic process"/>
    <property type="evidence" value="ECO:0007669"/>
    <property type="project" value="UniProtKB-ARBA"/>
</dbReference>
<organism evidence="13 14">
    <name type="scientific">Sneathia vaginalis</name>
    <dbReference type="NCBI Taxonomy" id="187101"/>
    <lineage>
        <taxon>Bacteria</taxon>
        <taxon>Fusobacteriati</taxon>
        <taxon>Fusobacteriota</taxon>
        <taxon>Fusobacteriia</taxon>
        <taxon>Fusobacteriales</taxon>
        <taxon>Leptotrichiaceae</taxon>
        <taxon>Sneathia</taxon>
    </lineage>
</organism>
<dbReference type="EMBL" id="CP011280">
    <property type="protein sequence ID" value="AKC95268.1"/>
    <property type="molecule type" value="Genomic_DNA"/>
</dbReference>
<evidence type="ECO:0000256" key="10">
    <source>
        <dbReference type="PIRNR" id="PIRNR000535"/>
    </source>
</evidence>
<dbReference type="InterPro" id="IPR022463">
    <property type="entry name" value="1-PFruKinase"/>
</dbReference>
<dbReference type="GO" id="GO:0044281">
    <property type="term" value="P:small molecule metabolic process"/>
    <property type="evidence" value="ECO:0007669"/>
    <property type="project" value="UniProtKB-ARBA"/>
</dbReference>
<dbReference type="CDD" id="cd01164">
    <property type="entry name" value="FruK_PfkB_like"/>
    <property type="match status" value="1"/>
</dbReference>
<evidence type="ECO:0000256" key="8">
    <source>
        <dbReference type="ARBA" id="ARBA00032802"/>
    </source>
</evidence>
<evidence type="ECO:0000256" key="9">
    <source>
        <dbReference type="ARBA" id="ARBA00047745"/>
    </source>
</evidence>
<keyword evidence="7 11" id="KW-0067">ATP-binding</keyword>
<dbReference type="PIRSF" id="PIRSF000535">
    <property type="entry name" value="1PFK/6PFK/LacC"/>
    <property type="match status" value="1"/>
</dbReference>
<dbReference type="NCBIfam" id="TIGR03828">
    <property type="entry name" value="pfkB"/>
    <property type="match status" value="1"/>
</dbReference>
<dbReference type="PROSITE" id="PS00584">
    <property type="entry name" value="PFKB_KINASES_2"/>
    <property type="match status" value="1"/>
</dbReference>
<evidence type="ECO:0000256" key="5">
    <source>
        <dbReference type="ARBA" id="ARBA00022741"/>
    </source>
</evidence>
<dbReference type="NCBIfam" id="TIGR03168">
    <property type="entry name" value="1-PFK"/>
    <property type="match status" value="1"/>
</dbReference>
<protein>
    <recommendedName>
        <fullName evidence="3 11">1-phosphofructokinase</fullName>
        <shortName evidence="11">Fru1PK</shortName>
        <ecNumber evidence="2 11">2.7.1.56</ecNumber>
    </recommendedName>
    <alternativeName>
        <fullName evidence="8 11">Fructose 1-phosphate kinase</fullName>
    </alternativeName>
</protein>
<dbReference type="EC" id="2.7.1.56" evidence="2 11"/>
<accession>A0A0E3UUG5</accession>
<dbReference type="Proteomes" id="UP000033103">
    <property type="component" value="Chromosome"/>
</dbReference>
<dbReference type="KEGG" id="sns:VC03_01635"/>
<dbReference type="PANTHER" id="PTHR46566">
    <property type="entry name" value="1-PHOSPHOFRUCTOKINASE-RELATED"/>
    <property type="match status" value="1"/>
</dbReference>
<evidence type="ECO:0000256" key="1">
    <source>
        <dbReference type="ARBA" id="ARBA00010688"/>
    </source>
</evidence>
<keyword evidence="14" id="KW-1185">Reference proteome</keyword>
<dbReference type="SUPFAM" id="SSF53613">
    <property type="entry name" value="Ribokinase-like"/>
    <property type="match status" value="1"/>
</dbReference>
<sequence length="304" mass="33922">MIYTVTLNPALDYDIYTNKIQLGELNDSNKVEFRAGGKGINVSIMLNNINERSIALGYIAGFTGEYILKDLNAQNIMSDFISVKGNTRINIKLKSEEVETEIAGISPEITRENYEELLLKIKRLKTEDILVLSGSIPGCMEKDAYKKMAQSTKAQVVLDTRGDLLIENIWNNLLIKPNIKELEQAFNKKLNTHREVYDACKIFFDKGVKYILVSMGEKGALLVKKGRMFSANVPSGEMINTIGAGDSTVSGFLKGYTENLEDKEILKLAVACGSATAYSYGIGKKDKINELIKNIECEEEIYED</sequence>
<dbReference type="OrthoDB" id="9801219at2"/>
<dbReference type="HOGENOM" id="CLU_050013_1_0_0"/>
<dbReference type="InterPro" id="IPR029056">
    <property type="entry name" value="Ribokinase-like"/>
</dbReference>
<dbReference type="FunFam" id="3.40.1190.20:FF:000001">
    <property type="entry name" value="Phosphofructokinase"/>
    <property type="match status" value="1"/>
</dbReference>